<reference evidence="3" key="1">
    <citation type="submission" date="2013-01" db="EMBL/GenBank/DDBJ databases">
        <title>Draft Genome Sequence of a Mulberry Tree, Morus notabilis C.K. Schneid.</title>
        <authorList>
            <person name="He N."/>
            <person name="Zhao S."/>
        </authorList>
    </citation>
    <scope>NUCLEOTIDE SEQUENCE</scope>
</reference>
<evidence type="ECO:0000313" key="2">
    <source>
        <dbReference type="EMBL" id="EXB55628.1"/>
    </source>
</evidence>
<evidence type="ECO:0000256" key="1">
    <source>
        <dbReference type="SAM" id="MobiDB-lite"/>
    </source>
</evidence>
<protein>
    <submittedName>
        <fullName evidence="2">Uncharacterized protein</fullName>
    </submittedName>
</protein>
<dbReference type="EMBL" id="KE344254">
    <property type="protein sequence ID" value="EXB55628.1"/>
    <property type="molecule type" value="Genomic_DNA"/>
</dbReference>
<sequence length="112" mass="12792">MLNSQAQELYTQHEVYAWYTGFNYPQSLREITDHLVKVLCKENGHQPKPHLQAFASSAIAPPTQIYGPYNIFTVSNSRYYEDISMTFCTPPSSSTMPSQDPHSHPDYNSSLF</sequence>
<evidence type="ECO:0000313" key="3">
    <source>
        <dbReference type="Proteomes" id="UP000030645"/>
    </source>
</evidence>
<dbReference type="Proteomes" id="UP000030645">
    <property type="component" value="Unassembled WGS sequence"/>
</dbReference>
<name>W9R3W3_9ROSA</name>
<dbReference type="AlphaFoldDB" id="W9R3W3"/>
<keyword evidence="3" id="KW-1185">Reference proteome</keyword>
<proteinExistence type="predicted"/>
<accession>W9R3W3</accession>
<organism evidence="2 3">
    <name type="scientific">Morus notabilis</name>
    <dbReference type="NCBI Taxonomy" id="981085"/>
    <lineage>
        <taxon>Eukaryota</taxon>
        <taxon>Viridiplantae</taxon>
        <taxon>Streptophyta</taxon>
        <taxon>Embryophyta</taxon>
        <taxon>Tracheophyta</taxon>
        <taxon>Spermatophyta</taxon>
        <taxon>Magnoliopsida</taxon>
        <taxon>eudicotyledons</taxon>
        <taxon>Gunneridae</taxon>
        <taxon>Pentapetalae</taxon>
        <taxon>rosids</taxon>
        <taxon>fabids</taxon>
        <taxon>Rosales</taxon>
        <taxon>Moraceae</taxon>
        <taxon>Moreae</taxon>
        <taxon>Morus</taxon>
    </lineage>
</organism>
<gene>
    <name evidence="2" type="ORF">L484_003485</name>
</gene>
<feature type="region of interest" description="Disordered" evidence="1">
    <location>
        <begin position="91"/>
        <end position="112"/>
    </location>
</feature>